<evidence type="ECO:0000256" key="3">
    <source>
        <dbReference type="SAM" id="Phobius"/>
    </source>
</evidence>
<name>A0A833QYJ6_9POAL</name>
<evidence type="ECO:0000313" key="5">
    <source>
        <dbReference type="Proteomes" id="UP000623129"/>
    </source>
</evidence>
<dbReference type="PANTHER" id="PTHR46819:SF1">
    <property type="entry name" value="EF-HAND CALCIUM-BINDING DOMAIN-CONTAINING PROTEIN 7"/>
    <property type="match status" value="1"/>
</dbReference>
<evidence type="ECO:0000256" key="1">
    <source>
        <dbReference type="ARBA" id="ARBA00022723"/>
    </source>
</evidence>
<dbReference type="EMBL" id="SWLB01000017">
    <property type="protein sequence ID" value="KAF3327203.1"/>
    <property type="molecule type" value="Genomic_DNA"/>
</dbReference>
<dbReference type="AlphaFoldDB" id="A0A833QYJ6"/>
<protein>
    <submittedName>
        <fullName evidence="4">Mitochondrial Rho GTPase isoform 1</fullName>
    </submittedName>
</protein>
<evidence type="ECO:0000256" key="2">
    <source>
        <dbReference type="ARBA" id="ARBA00022737"/>
    </source>
</evidence>
<dbReference type="Gene3D" id="3.40.50.300">
    <property type="entry name" value="P-loop containing nucleotide triphosphate hydrolases"/>
    <property type="match status" value="1"/>
</dbReference>
<keyword evidence="1" id="KW-0479">Metal-binding</keyword>
<keyword evidence="3" id="KW-1133">Transmembrane helix</keyword>
<comment type="caution">
    <text evidence="4">The sequence shown here is derived from an EMBL/GenBank/DDBJ whole genome shotgun (WGS) entry which is preliminary data.</text>
</comment>
<dbReference type="Proteomes" id="UP000623129">
    <property type="component" value="Unassembled WGS sequence"/>
</dbReference>
<reference evidence="4" key="1">
    <citation type="submission" date="2020-01" db="EMBL/GenBank/DDBJ databases">
        <title>Genome sequence of Kobresia littledalei, the first chromosome-level genome in the family Cyperaceae.</title>
        <authorList>
            <person name="Qu G."/>
        </authorList>
    </citation>
    <scope>NUCLEOTIDE SEQUENCE</scope>
    <source>
        <strain evidence="4">C.B.Clarke</strain>
        <tissue evidence="4">Leaf</tissue>
    </source>
</reference>
<dbReference type="PANTHER" id="PTHR46819">
    <property type="entry name" value="EF-HAND CALCIUM-BINDING DOMAIN-CONTAINING PROTEIN 7"/>
    <property type="match status" value="1"/>
</dbReference>
<dbReference type="InterPro" id="IPR052266">
    <property type="entry name" value="Miro-EF-hand_domain"/>
</dbReference>
<gene>
    <name evidence="4" type="ORF">FCM35_KLT07321</name>
</gene>
<keyword evidence="2" id="KW-0677">Repeat</keyword>
<keyword evidence="3" id="KW-0472">Membrane</keyword>
<feature type="transmembrane region" description="Helical" evidence="3">
    <location>
        <begin position="111"/>
        <end position="132"/>
    </location>
</feature>
<accession>A0A833QYJ6</accession>
<dbReference type="OrthoDB" id="10020961at2759"/>
<evidence type="ECO:0000313" key="4">
    <source>
        <dbReference type="EMBL" id="KAF3327203.1"/>
    </source>
</evidence>
<keyword evidence="3" id="KW-0812">Transmembrane</keyword>
<sequence>MGTFHYSSDESSWKRAKELLIKVAAHGENTGYEVPCLIVSAKDDLDPYIQDSTRVSQDMGIETPTPVSLKLGDYNNIFRKIVSAAQTPHLSIPETEAGKTRKQYRRLVNRSLMVVSVGAAVAVVGVAAYRVYAARKSSSS</sequence>
<dbReference type="GO" id="GO:0046872">
    <property type="term" value="F:metal ion binding"/>
    <property type="evidence" value="ECO:0007669"/>
    <property type="project" value="UniProtKB-KW"/>
</dbReference>
<proteinExistence type="predicted"/>
<dbReference type="InterPro" id="IPR027417">
    <property type="entry name" value="P-loop_NTPase"/>
</dbReference>
<organism evidence="4 5">
    <name type="scientific">Carex littledalei</name>
    <dbReference type="NCBI Taxonomy" id="544730"/>
    <lineage>
        <taxon>Eukaryota</taxon>
        <taxon>Viridiplantae</taxon>
        <taxon>Streptophyta</taxon>
        <taxon>Embryophyta</taxon>
        <taxon>Tracheophyta</taxon>
        <taxon>Spermatophyta</taxon>
        <taxon>Magnoliopsida</taxon>
        <taxon>Liliopsida</taxon>
        <taxon>Poales</taxon>
        <taxon>Cyperaceae</taxon>
        <taxon>Cyperoideae</taxon>
        <taxon>Cariceae</taxon>
        <taxon>Carex</taxon>
        <taxon>Carex subgen. Euthyceras</taxon>
    </lineage>
</organism>
<keyword evidence="5" id="KW-1185">Reference proteome</keyword>